<feature type="compositionally biased region" description="Gly residues" evidence="1">
    <location>
        <begin position="227"/>
        <end position="253"/>
    </location>
</feature>
<feature type="compositionally biased region" description="Low complexity" evidence="1">
    <location>
        <begin position="255"/>
        <end position="264"/>
    </location>
</feature>
<name>A0A1D2VQ91_9ASCO</name>
<accession>A0A1D2VQ91</accession>
<evidence type="ECO:0000313" key="4">
    <source>
        <dbReference type="Proteomes" id="UP000095038"/>
    </source>
</evidence>
<evidence type="ECO:0000256" key="1">
    <source>
        <dbReference type="SAM" id="MobiDB-lite"/>
    </source>
</evidence>
<evidence type="ECO:0000259" key="2">
    <source>
        <dbReference type="Pfam" id="PF22893"/>
    </source>
</evidence>
<dbReference type="GeneID" id="30965985"/>
<dbReference type="Proteomes" id="UP000095038">
    <property type="component" value="Unassembled WGS sequence"/>
</dbReference>
<organism evidence="3 4">
    <name type="scientific">Ascoidea rubescens DSM 1968</name>
    <dbReference type="NCBI Taxonomy" id="1344418"/>
    <lineage>
        <taxon>Eukaryota</taxon>
        <taxon>Fungi</taxon>
        <taxon>Dikarya</taxon>
        <taxon>Ascomycota</taxon>
        <taxon>Saccharomycotina</taxon>
        <taxon>Saccharomycetes</taxon>
        <taxon>Ascoideaceae</taxon>
        <taxon>Ascoidea</taxon>
    </lineage>
</organism>
<feature type="region of interest" description="Disordered" evidence="1">
    <location>
        <begin position="74"/>
        <end position="122"/>
    </location>
</feature>
<dbReference type="InParanoid" id="A0A1D2VQ91"/>
<dbReference type="AlphaFoldDB" id="A0A1D2VQ91"/>
<proteinExistence type="predicted"/>
<gene>
    <name evidence="3" type="ORF">ASCRUDRAFT_73567</name>
</gene>
<dbReference type="RefSeq" id="XP_020050097.1">
    <property type="nucleotide sequence ID" value="XM_020192349.1"/>
</dbReference>
<evidence type="ECO:0000313" key="3">
    <source>
        <dbReference type="EMBL" id="ODV63790.1"/>
    </source>
</evidence>
<feature type="compositionally biased region" description="Basic and acidic residues" evidence="1">
    <location>
        <begin position="80"/>
        <end position="115"/>
    </location>
</feature>
<dbReference type="Pfam" id="PF22893">
    <property type="entry name" value="ULD_2"/>
    <property type="match status" value="1"/>
</dbReference>
<feature type="domain" description="Ubiquitin-like" evidence="2">
    <location>
        <begin position="124"/>
        <end position="194"/>
    </location>
</feature>
<dbReference type="InterPro" id="IPR054464">
    <property type="entry name" value="ULD_fung"/>
</dbReference>
<feature type="compositionally biased region" description="Low complexity" evidence="1">
    <location>
        <begin position="23"/>
        <end position="35"/>
    </location>
</feature>
<feature type="region of interest" description="Disordered" evidence="1">
    <location>
        <begin position="226"/>
        <end position="273"/>
    </location>
</feature>
<reference evidence="4" key="1">
    <citation type="submission" date="2016-05" db="EMBL/GenBank/DDBJ databases">
        <title>Comparative genomics of biotechnologically important yeasts.</title>
        <authorList>
            <consortium name="DOE Joint Genome Institute"/>
            <person name="Riley R."/>
            <person name="Haridas S."/>
            <person name="Wolfe K.H."/>
            <person name="Lopes M.R."/>
            <person name="Hittinger C.T."/>
            <person name="Goker M."/>
            <person name="Salamov A."/>
            <person name="Wisecaver J."/>
            <person name="Long T.M."/>
            <person name="Aerts A.L."/>
            <person name="Barry K."/>
            <person name="Choi C."/>
            <person name="Clum A."/>
            <person name="Coughlan A.Y."/>
            <person name="Deshpande S."/>
            <person name="Douglass A.P."/>
            <person name="Hanson S.J."/>
            <person name="Klenk H.-P."/>
            <person name="Labutti K."/>
            <person name="Lapidus A."/>
            <person name="Lindquist E."/>
            <person name="Lipzen A."/>
            <person name="Meier-Kolthoff J.P."/>
            <person name="Ohm R.A."/>
            <person name="Otillar R.P."/>
            <person name="Pangilinan J."/>
            <person name="Peng Y."/>
            <person name="Rokas A."/>
            <person name="Rosa C.A."/>
            <person name="Scheuner C."/>
            <person name="Sibirny A.A."/>
            <person name="Slot J.C."/>
            <person name="Stielow J.B."/>
            <person name="Sun H."/>
            <person name="Kurtzman C.P."/>
            <person name="Blackwell M."/>
            <person name="Grigoriev I.V."/>
            <person name="Jeffries T.W."/>
        </authorList>
    </citation>
    <scope>NUCLEOTIDE SEQUENCE [LARGE SCALE GENOMIC DNA]</scope>
    <source>
        <strain evidence="4">DSM 1968</strain>
    </source>
</reference>
<dbReference type="EMBL" id="KV454475">
    <property type="protein sequence ID" value="ODV63790.1"/>
    <property type="molecule type" value="Genomic_DNA"/>
</dbReference>
<protein>
    <recommendedName>
        <fullName evidence="2">Ubiquitin-like domain-containing protein</fullName>
    </recommendedName>
</protein>
<feature type="region of interest" description="Disordered" evidence="1">
    <location>
        <begin position="1"/>
        <end position="35"/>
    </location>
</feature>
<sequence>MSDLLDKSTGRPRAAKLPPTHRTPNTPNGYYYGNYPSEDGPFRNSLFTNPMYPNMPYSYTPFYHLYPQSWVPWDEEENDGDNKKDAEPEKKKEEKKKDEPKSEEKKPEKKPDPPKPIRVGIYNDTTKGTYEFPYQYVKTWAGLSQSLKQAYPELTKDIESSKVAIFIEDSGLFIVPESWEKFVSSGLKISIKSLVKKPVRKGRAGALGGLGNPFAGAGPLGEFPKGPLGGSAGGPLGGSRAGPLGGLSGGPLGGAPPDLLTGPGIKRSDSLGKKLSRKLTIDKKKFAKKPFVVWAAS</sequence>
<keyword evidence="4" id="KW-1185">Reference proteome</keyword>